<dbReference type="Proteomes" id="UP000186102">
    <property type="component" value="Unassembled WGS sequence"/>
</dbReference>
<dbReference type="STRING" id="1888891.DSOL_3564"/>
<keyword evidence="3" id="KW-1185">Reference proteome</keyword>
<organism evidence="2 3">
    <name type="scientific">Desulfosporosinus metallidurans</name>
    <dbReference type="NCBI Taxonomy" id="1888891"/>
    <lineage>
        <taxon>Bacteria</taxon>
        <taxon>Bacillati</taxon>
        <taxon>Bacillota</taxon>
        <taxon>Clostridia</taxon>
        <taxon>Eubacteriales</taxon>
        <taxon>Desulfitobacteriaceae</taxon>
        <taxon>Desulfosporosinus</taxon>
    </lineage>
</organism>
<evidence type="ECO:0000313" key="3">
    <source>
        <dbReference type="Proteomes" id="UP000186102"/>
    </source>
</evidence>
<gene>
    <name evidence="2" type="ORF">DSOL_3564</name>
</gene>
<dbReference type="GO" id="GO:0043169">
    <property type="term" value="F:cation binding"/>
    <property type="evidence" value="ECO:0007669"/>
    <property type="project" value="InterPro"/>
</dbReference>
<feature type="domain" description="Alpha-amylase/branching enzyme C-terminal all beta" evidence="1">
    <location>
        <begin position="2"/>
        <end position="36"/>
    </location>
</feature>
<dbReference type="EMBL" id="MLBF01000033">
    <property type="protein sequence ID" value="OLN29388.1"/>
    <property type="molecule type" value="Genomic_DNA"/>
</dbReference>
<proteinExistence type="predicted"/>
<dbReference type="GO" id="GO:0005975">
    <property type="term" value="P:carbohydrate metabolic process"/>
    <property type="evidence" value="ECO:0007669"/>
    <property type="project" value="InterPro"/>
</dbReference>
<protein>
    <submittedName>
        <fullName evidence="2">1,4-alpha-glucan (Glycogen) branching enzyme, GH-13-type</fullName>
    </submittedName>
</protein>
<name>A0A1Q8QQ58_9FIRM</name>
<reference evidence="2 3" key="1">
    <citation type="submission" date="2016-09" db="EMBL/GenBank/DDBJ databases">
        <title>Complete genome of Desulfosporosinus sp. OL.</title>
        <authorList>
            <person name="Mardanov A."/>
            <person name="Beletsky A."/>
            <person name="Panova A."/>
            <person name="Karnachuk O."/>
            <person name="Ravin N."/>
        </authorList>
    </citation>
    <scope>NUCLEOTIDE SEQUENCE [LARGE SCALE GENOMIC DNA]</scope>
    <source>
        <strain evidence="2 3">OL</strain>
    </source>
</reference>
<dbReference type="SUPFAM" id="SSF51011">
    <property type="entry name" value="Glycosyl hydrolase domain"/>
    <property type="match status" value="1"/>
</dbReference>
<sequence>MINFQLTGYENFRLGVPNRGIYQELLNSDQEIYGAGSKSTARAF</sequence>
<dbReference type="AlphaFoldDB" id="A0A1Q8QQ58"/>
<dbReference type="Gene3D" id="2.60.40.1180">
    <property type="entry name" value="Golgi alpha-mannosidase II"/>
    <property type="match status" value="1"/>
</dbReference>
<accession>A0A1Q8QQ58</accession>
<dbReference type="RefSeq" id="WP_235838862.1">
    <property type="nucleotide sequence ID" value="NZ_MLBF01000033.1"/>
</dbReference>
<evidence type="ECO:0000259" key="1">
    <source>
        <dbReference type="Pfam" id="PF02806"/>
    </source>
</evidence>
<dbReference type="InterPro" id="IPR013780">
    <property type="entry name" value="Glyco_hydro_b"/>
</dbReference>
<dbReference type="InterPro" id="IPR006048">
    <property type="entry name" value="A-amylase/branching_C"/>
</dbReference>
<comment type="caution">
    <text evidence="2">The sequence shown here is derived from an EMBL/GenBank/DDBJ whole genome shotgun (WGS) entry which is preliminary data.</text>
</comment>
<dbReference type="Pfam" id="PF02806">
    <property type="entry name" value="Alpha-amylase_C"/>
    <property type="match status" value="1"/>
</dbReference>
<evidence type="ECO:0000313" key="2">
    <source>
        <dbReference type="EMBL" id="OLN29388.1"/>
    </source>
</evidence>
<dbReference type="GO" id="GO:0003824">
    <property type="term" value="F:catalytic activity"/>
    <property type="evidence" value="ECO:0007669"/>
    <property type="project" value="InterPro"/>
</dbReference>